<keyword evidence="11" id="KW-0175">Coiled coil</keyword>
<dbReference type="GO" id="GO:0006935">
    <property type="term" value="P:chemotaxis"/>
    <property type="evidence" value="ECO:0007669"/>
    <property type="project" value="UniProtKB-KW"/>
</dbReference>
<dbReference type="PIRSF" id="PIRSF019404">
    <property type="entry name" value="FliJ"/>
    <property type="match status" value="1"/>
</dbReference>
<dbReference type="Proteomes" id="UP000321726">
    <property type="component" value="Unassembled WGS sequence"/>
</dbReference>
<keyword evidence="6" id="KW-0145">Chemotaxis</keyword>
<sequence length="152" mass="17255">MNASSPLDTLLNLAREARDHAGQHLAGNLGVEQQVRQQLESLESYRQEYASRLSEAMRQGVDPATLHNTQRFLASLDQALANAHHALAEQRQKVQQAQRQWQQEQQRVCAYDTLAERRAAVATRHASRHEQRTTDDLVNSRLQRQRALPGAD</sequence>
<comment type="similarity">
    <text evidence="2">Belongs to the FliJ family.</text>
</comment>
<dbReference type="GO" id="GO:0003774">
    <property type="term" value="F:cytoskeletal motor activity"/>
    <property type="evidence" value="ECO:0007669"/>
    <property type="project" value="InterPro"/>
</dbReference>
<gene>
    <name evidence="13" type="ORF">HCU01_15660</name>
    <name evidence="14" type="ORF">SAMN05660971_02156</name>
</gene>
<reference evidence="14 15" key="1">
    <citation type="submission" date="2016-11" db="EMBL/GenBank/DDBJ databases">
        <authorList>
            <person name="Jaros S."/>
            <person name="Januszkiewicz K."/>
            <person name="Wedrychowicz H."/>
        </authorList>
    </citation>
    <scope>NUCLEOTIDE SEQUENCE [LARGE SCALE GENOMIC DNA]</scope>
    <source>
        <strain evidence="14 15">DSM 4740</strain>
    </source>
</reference>
<dbReference type="Gene3D" id="1.10.287.1700">
    <property type="match status" value="1"/>
</dbReference>
<dbReference type="STRING" id="44933.SAMN05660971_02156"/>
<proteinExistence type="inferred from homology"/>
<keyword evidence="7" id="KW-1005">Bacterial flagellum biogenesis</keyword>
<evidence type="ECO:0000313" key="15">
    <source>
        <dbReference type="Proteomes" id="UP000184123"/>
    </source>
</evidence>
<reference evidence="13 16" key="2">
    <citation type="submission" date="2019-07" db="EMBL/GenBank/DDBJ databases">
        <title>Whole genome shotgun sequence of Halomonas cupida NBRC 102219.</title>
        <authorList>
            <person name="Hosoyama A."/>
            <person name="Uohara A."/>
            <person name="Ohji S."/>
            <person name="Ichikawa N."/>
        </authorList>
    </citation>
    <scope>NUCLEOTIDE SEQUENCE [LARGE SCALE GENOMIC DNA]</scope>
    <source>
        <strain evidence="13 16">NBRC 102219</strain>
    </source>
</reference>
<comment type="subcellular location">
    <subcellularLocation>
        <location evidence="1">Cell membrane</location>
        <topology evidence="1">Peripheral membrane protein</topology>
        <orientation evidence="1">Cytoplasmic side</orientation>
    </subcellularLocation>
</comment>
<evidence type="ECO:0000256" key="6">
    <source>
        <dbReference type="ARBA" id="ARBA00022500"/>
    </source>
</evidence>
<dbReference type="EMBL" id="FRCA01000005">
    <property type="protein sequence ID" value="SHM10250.1"/>
    <property type="molecule type" value="Genomic_DNA"/>
</dbReference>
<dbReference type="EMBL" id="BJXU01000052">
    <property type="protein sequence ID" value="GEN23617.1"/>
    <property type="molecule type" value="Genomic_DNA"/>
</dbReference>
<dbReference type="Proteomes" id="UP000184123">
    <property type="component" value="Unassembled WGS sequence"/>
</dbReference>
<evidence type="ECO:0000256" key="10">
    <source>
        <dbReference type="ARBA" id="ARBA00023225"/>
    </source>
</evidence>
<evidence type="ECO:0000256" key="1">
    <source>
        <dbReference type="ARBA" id="ARBA00004413"/>
    </source>
</evidence>
<keyword evidence="5" id="KW-1003">Cell membrane</keyword>
<dbReference type="GO" id="GO:0005886">
    <property type="term" value="C:plasma membrane"/>
    <property type="evidence" value="ECO:0007669"/>
    <property type="project" value="UniProtKB-SubCell"/>
</dbReference>
<feature type="coiled-coil region" evidence="11">
    <location>
        <begin position="39"/>
        <end position="107"/>
    </location>
</feature>
<dbReference type="NCBIfam" id="TIGR02473">
    <property type="entry name" value="flagell_FliJ"/>
    <property type="match status" value="1"/>
</dbReference>
<dbReference type="InterPro" id="IPR052570">
    <property type="entry name" value="FliJ"/>
</dbReference>
<keyword evidence="10" id="KW-1006">Bacterial flagellum protein export</keyword>
<evidence type="ECO:0000256" key="7">
    <source>
        <dbReference type="ARBA" id="ARBA00022795"/>
    </source>
</evidence>
<keyword evidence="14" id="KW-0969">Cilium</keyword>
<evidence type="ECO:0000256" key="3">
    <source>
        <dbReference type="ARBA" id="ARBA00020392"/>
    </source>
</evidence>
<evidence type="ECO:0000313" key="13">
    <source>
        <dbReference type="EMBL" id="GEN23617.1"/>
    </source>
</evidence>
<evidence type="ECO:0000256" key="11">
    <source>
        <dbReference type="SAM" id="Coils"/>
    </source>
</evidence>
<feature type="region of interest" description="Disordered" evidence="12">
    <location>
        <begin position="121"/>
        <end position="152"/>
    </location>
</feature>
<keyword evidence="9" id="KW-0472">Membrane</keyword>
<dbReference type="PRINTS" id="PR01004">
    <property type="entry name" value="FLGFLIJ"/>
</dbReference>
<evidence type="ECO:0000256" key="8">
    <source>
        <dbReference type="ARBA" id="ARBA00022927"/>
    </source>
</evidence>
<dbReference type="Pfam" id="PF02050">
    <property type="entry name" value="FliJ"/>
    <property type="match status" value="1"/>
</dbReference>
<evidence type="ECO:0000256" key="4">
    <source>
        <dbReference type="ARBA" id="ARBA00022448"/>
    </source>
</evidence>
<dbReference type="InterPro" id="IPR053716">
    <property type="entry name" value="Flag_assembly_chemotaxis_eff"/>
</dbReference>
<evidence type="ECO:0000313" key="16">
    <source>
        <dbReference type="Proteomes" id="UP000321726"/>
    </source>
</evidence>
<dbReference type="RefSeq" id="WP_073435203.1">
    <property type="nucleotide sequence ID" value="NZ_BJXU01000052.1"/>
</dbReference>
<dbReference type="GO" id="GO:0009288">
    <property type="term" value="C:bacterial-type flagellum"/>
    <property type="evidence" value="ECO:0007669"/>
    <property type="project" value="InterPro"/>
</dbReference>
<evidence type="ECO:0000313" key="14">
    <source>
        <dbReference type="EMBL" id="SHM10250.1"/>
    </source>
</evidence>
<dbReference type="OrthoDB" id="6465096at2"/>
<dbReference type="GO" id="GO:0071973">
    <property type="term" value="P:bacterial-type flagellum-dependent cell motility"/>
    <property type="evidence" value="ECO:0007669"/>
    <property type="project" value="InterPro"/>
</dbReference>
<evidence type="ECO:0000256" key="9">
    <source>
        <dbReference type="ARBA" id="ARBA00023136"/>
    </source>
</evidence>
<evidence type="ECO:0000256" key="12">
    <source>
        <dbReference type="SAM" id="MobiDB-lite"/>
    </source>
</evidence>
<keyword evidence="16" id="KW-1185">Reference proteome</keyword>
<dbReference type="AlphaFoldDB" id="A0A1M7G1X6"/>
<keyword evidence="14" id="KW-0966">Cell projection</keyword>
<accession>A0A1M7G1X6</accession>
<name>A0A1M7G1X6_9GAMM</name>
<dbReference type="GO" id="GO:0015031">
    <property type="term" value="P:protein transport"/>
    <property type="evidence" value="ECO:0007669"/>
    <property type="project" value="UniProtKB-KW"/>
</dbReference>
<organism evidence="14 15">
    <name type="scientific">Halomonas cupida</name>
    <dbReference type="NCBI Taxonomy" id="44933"/>
    <lineage>
        <taxon>Bacteria</taxon>
        <taxon>Pseudomonadati</taxon>
        <taxon>Pseudomonadota</taxon>
        <taxon>Gammaproteobacteria</taxon>
        <taxon>Oceanospirillales</taxon>
        <taxon>Halomonadaceae</taxon>
        <taxon>Halomonas</taxon>
    </lineage>
</organism>
<evidence type="ECO:0000256" key="2">
    <source>
        <dbReference type="ARBA" id="ARBA00010004"/>
    </source>
</evidence>
<evidence type="ECO:0000256" key="5">
    <source>
        <dbReference type="ARBA" id="ARBA00022475"/>
    </source>
</evidence>
<protein>
    <recommendedName>
        <fullName evidence="3">Flagellar FliJ protein</fullName>
    </recommendedName>
</protein>
<dbReference type="InterPro" id="IPR012823">
    <property type="entry name" value="Flagell_FliJ"/>
</dbReference>
<keyword evidence="4" id="KW-0813">Transport</keyword>
<dbReference type="GO" id="GO:0044781">
    <property type="term" value="P:bacterial-type flagellum organization"/>
    <property type="evidence" value="ECO:0007669"/>
    <property type="project" value="UniProtKB-KW"/>
</dbReference>
<dbReference type="PANTHER" id="PTHR38786">
    <property type="entry name" value="FLAGELLAR FLIJ PROTEIN"/>
    <property type="match status" value="1"/>
</dbReference>
<keyword evidence="14" id="KW-0282">Flagellum</keyword>
<dbReference type="InterPro" id="IPR018006">
    <property type="entry name" value="Flag_FliJ_proteobac"/>
</dbReference>
<keyword evidence="8" id="KW-0653">Protein transport</keyword>
<dbReference type="PANTHER" id="PTHR38786:SF1">
    <property type="entry name" value="FLAGELLAR FLIJ PROTEIN"/>
    <property type="match status" value="1"/>
</dbReference>